<evidence type="ECO:0000313" key="15">
    <source>
        <dbReference type="Proteomes" id="UP000277212"/>
    </source>
</evidence>
<evidence type="ECO:0000256" key="7">
    <source>
        <dbReference type="ARBA" id="ARBA00023277"/>
    </source>
</evidence>
<keyword evidence="3" id="KW-0964">Secreted</keyword>
<evidence type="ECO:0000256" key="9">
    <source>
        <dbReference type="ARBA" id="ARBA00044502"/>
    </source>
</evidence>
<dbReference type="Proteomes" id="UP000277212">
    <property type="component" value="Unassembled WGS sequence"/>
</dbReference>
<dbReference type="EC" id="1.14.99.56" evidence="11"/>
<keyword evidence="5" id="KW-0136">Cellulose degradation</keyword>
<dbReference type="Gene3D" id="2.70.50.70">
    <property type="match status" value="1"/>
</dbReference>
<reference evidence="14 15" key="1">
    <citation type="submission" date="2017-06" db="EMBL/GenBank/DDBJ databases">
        <title>Comparative genomic analysis of Ambrosia Fusariam Clade fungi.</title>
        <authorList>
            <person name="Stajich J.E."/>
            <person name="Carrillo J."/>
            <person name="Kijimoto T."/>
            <person name="Eskalen A."/>
            <person name="O'Donnell K."/>
            <person name="Kasson M."/>
        </authorList>
    </citation>
    <scope>NUCLEOTIDE SEQUENCE [LARGE SCALE GENOMIC DNA]</scope>
    <source>
        <strain evidence="14">UCR3666</strain>
    </source>
</reference>
<evidence type="ECO:0000259" key="13">
    <source>
        <dbReference type="Pfam" id="PF03443"/>
    </source>
</evidence>
<protein>
    <recommendedName>
        <fullName evidence="11">lytic cellulose monooxygenase (C4-dehydrogenating)</fullName>
        <ecNumber evidence="11">1.14.99.56</ecNumber>
    </recommendedName>
</protein>
<dbReference type="CDD" id="cd21175">
    <property type="entry name" value="LPMO_AA9"/>
    <property type="match status" value="1"/>
</dbReference>
<keyword evidence="8" id="KW-0624">Polysaccharide degradation</keyword>
<proteinExistence type="inferred from homology"/>
<dbReference type="GO" id="GO:0030245">
    <property type="term" value="P:cellulose catabolic process"/>
    <property type="evidence" value="ECO:0007669"/>
    <property type="project" value="UniProtKB-KW"/>
</dbReference>
<keyword evidence="6" id="KW-1015">Disulfide bond</keyword>
<evidence type="ECO:0000256" key="6">
    <source>
        <dbReference type="ARBA" id="ARBA00023157"/>
    </source>
</evidence>
<sequence length="245" mass="25344">MHHASLSLGLLTGLLAGAANAHGHVKSIIVAGGQTYTGGLPWNAPADAVGWSAGNQDNGFVAPDAFATADIICHKDGKPASNAATVAAGDTLTLVWDTWPESHKGPVIEYLAPVSGDFASINKASLQWTKISEKGLISGSSPGTWAADQLISNGFSWTVTIPRNLKPGNYVLRHEIIALHSAGQTNGAQAYPQCINLKVTGSGSGSLTSAGAFTTFYTPQDPGILFNLYQSFSSYPIPGPAVSTP</sequence>
<dbReference type="InterPro" id="IPR049892">
    <property type="entry name" value="AA9"/>
</dbReference>
<dbReference type="GO" id="GO:0005576">
    <property type="term" value="C:extracellular region"/>
    <property type="evidence" value="ECO:0007669"/>
    <property type="project" value="UniProtKB-SubCell"/>
</dbReference>
<dbReference type="EMBL" id="NKUJ01000239">
    <property type="protein sequence ID" value="RMJ09512.1"/>
    <property type="molecule type" value="Genomic_DNA"/>
</dbReference>
<evidence type="ECO:0000256" key="10">
    <source>
        <dbReference type="ARBA" id="ARBA00045077"/>
    </source>
</evidence>
<dbReference type="STRING" id="2010991.A0A3M2RWG8"/>
<evidence type="ECO:0000313" key="14">
    <source>
        <dbReference type="EMBL" id="RMJ09512.1"/>
    </source>
</evidence>
<comment type="subcellular location">
    <subcellularLocation>
        <location evidence="2">Secreted</location>
    </subcellularLocation>
</comment>
<comment type="cofactor">
    <cofactor evidence="1">
        <name>Cu(2+)</name>
        <dbReference type="ChEBI" id="CHEBI:29036"/>
    </cofactor>
</comment>
<evidence type="ECO:0000256" key="12">
    <source>
        <dbReference type="SAM" id="SignalP"/>
    </source>
</evidence>
<gene>
    <name evidence="14" type="ORF">CDV36_010870</name>
</gene>
<dbReference type="PANTHER" id="PTHR33353:SF34">
    <property type="entry name" value="ENDO-BETA-1,4-GLUCANASE D"/>
    <property type="match status" value="1"/>
</dbReference>
<evidence type="ECO:0000256" key="5">
    <source>
        <dbReference type="ARBA" id="ARBA00023001"/>
    </source>
</evidence>
<dbReference type="Pfam" id="PF03443">
    <property type="entry name" value="AA9"/>
    <property type="match status" value="1"/>
</dbReference>
<name>A0A3M2RWG8_9HYPO</name>
<dbReference type="PANTHER" id="PTHR33353">
    <property type="entry name" value="PUTATIVE (AFU_ORTHOLOGUE AFUA_1G12560)-RELATED"/>
    <property type="match status" value="1"/>
</dbReference>
<comment type="catalytic activity">
    <reaction evidence="10">
        <text>[(1-&gt;4)-beta-D-glucosyl]n+m + reduced acceptor + O2 = 4-dehydro-beta-D-glucosyl-[(1-&gt;4)-beta-D-glucosyl]n-1 + [(1-&gt;4)-beta-D-glucosyl]m + acceptor + H2O.</text>
        <dbReference type="EC" id="1.14.99.56"/>
    </reaction>
</comment>
<keyword evidence="15" id="KW-1185">Reference proteome</keyword>
<feature type="domain" description="Auxiliary Activity family 9 catalytic" evidence="13">
    <location>
        <begin position="22"/>
        <end position="233"/>
    </location>
</feature>
<evidence type="ECO:0000256" key="11">
    <source>
        <dbReference type="ARBA" id="ARBA00047174"/>
    </source>
</evidence>
<evidence type="ECO:0000256" key="2">
    <source>
        <dbReference type="ARBA" id="ARBA00004613"/>
    </source>
</evidence>
<evidence type="ECO:0000256" key="8">
    <source>
        <dbReference type="ARBA" id="ARBA00023326"/>
    </source>
</evidence>
<evidence type="ECO:0000256" key="4">
    <source>
        <dbReference type="ARBA" id="ARBA00022729"/>
    </source>
</evidence>
<dbReference type="AlphaFoldDB" id="A0A3M2RWG8"/>
<dbReference type="OrthoDB" id="4849160at2759"/>
<evidence type="ECO:0000256" key="1">
    <source>
        <dbReference type="ARBA" id="ARBA00001973"/>
    </source>
</evidence>
<organism evidence="14 15">
    <name type="scientific">Fusarium kuroshium</name>
    <dbReference type="NCBI Taxonomy" id="2010991"/>
    <lineage>
        <taxon>Eukaryota</taxon>
        <taxon>Fungi</taxon>
        <taxon>Dikarya</taxon>
        <taxon>Ascomycota</taxon>
        <taxon>Pezizomycotina</taxon>
        <taxon>Sordariomycetes</taxon>
        <taxon>Hypocreomycetidae</taxon>
        <taxon>Hypocreales</taxon>
        <taxon>Nectriaceae</taxon>
        <taxon>Fusarium</taxon>
        <taxon>Fusarium solani species complex</taxon>
    </lineage>
</organism>
<feature type="chain" id="PRO_5017930769" description="lytic cellulose monooxygenase (C4-dehydrogenating)" evidence="12">
    <location>
        <begin position="22"/>
        <end position="245"/>
    </location>
</feature>
<dbReference type="InterPro" id="IPR005103">
    <property type="entry name" value="AA9_LPMO"/>
</dbReference>
<keyword evidence="7" id="KW-0119">Carbohydrate metabolism</keyword>
<accession>A0A3M2RWG8</accession>
<evidence type="ECO:0000256" key="3">
    <source>
        <dbReference type="ARBA" id="ARBA00022525"/>
    </source>
</evidence>
<feature type="signal peptide" evidence="12">
    <location>
        <begin position="1"/>
        <end position="21"/>
    </location>
</feature>
<keyword evidence="4 12" id="KW-0732">Signal</keyword>
<comment type="similarity">
    <text evidence="9">Belongs to the polysaccharide monooxygenase AA9 family.</text>
</comment>
<comment type="caution">
    <text evidence="14">The sequence shown here is derived from an EMBL/GenBank/DDBJ whole genome shotgun (WGS) entry which is preliminary data.</text>
</comment>